<organism evidence="2 3">
    <name type="scientific">Oenococcus oeni AWRIB429</name>
    <dbReference type="NCBI Taxonomy" id="655225"/>
    <lineage>
        <taxon>Bacteria</taxon>
        <taxon>Bacillati</taxon>
        <taxon>Bacillota</taxon>
        <taxon>Bacilli</taxon>
        <taxon>Lactobacillales</taxon>
        <taxon>Lactobacillaceae</taxon>
        <taxon>Oenococcus</taxon>
    </lineage>
</organism>
<accession>D3LCM8</accession>
<evidence type="ECO:0000256" key="1">
    <source>
        <dbReference type="SAM" id="MobiDB-lite"/>
    </source>
</evidence>
<gene>
    <name evidence="2" type="ORF">AWRIB429_2107</name>
</gene>
<dbReference type="EMBL" id="ACSE01000041">
    <property type="protein sequence ID" value="EFD87365.1"/>
    <property type="molecule type" value="Genomic_DNA"/>
</dbReference>
<evidence type="ECO:0000313" key="2">
    <source>
        <dbReference type="EMBL" id="EFD87365.1"/>
    </source>
</evidence>
<comment type="caution">
    <text evidence="2">The sequence shown here is derived from an EMBL/GenBank/DDBJ whole genome shotgun (WGS) entry which is preliminary data.</text>
</comment>
<dbReference type="Proteomes" id="UP000003075">
    <property type="component" value="Unassembled WGS sequence"/>
</dbReference>
<protein>
    <submittedName>
        <fullName evidence="2">Uncharacterized protein</fullName>
    </submittedName>
</protein>
<name>D3LCM8_OENOE</name>
<sequence length="72" mass="7780">MLEPQPQAKQRSETDDGGRTAEGGNDFEKRGIHWIDGARGQSAGRRVQLRKPGGMRDDTKGYGGKGNQAQPA</sequence>
<proteinExistence type="predicted"/>
<evidence type="ECO:0000313" key="3">
    <source>
        <dbReference type="Proteomes" id="UP000003075"/>
    </source>
</evidence>
<reference evidence="2 3" key="1">
    <citation type="journal article" date="2010" name="Appl. Microbiol. Biotechnol.">
        <title>Genotypic diversity in Oenococcus oeni by high-density microarray comparative genome hybridization and whole genome sequencing.</title>
        <authorList>
            <person name="Borneman A.R."/>
            <person name="Bartowsky E.J."/>
            <person name="McCarthy J."/>
            <person name="Chambers P.J."/>
        </authorList>
    </citation>
    <scope>NUCLEOTIDE SEQUENCE [LARGE SCALE GENOMIC DNA]</scope>
    <source>
        <strain evidence="2 3">AWRIB429</strain>
    </source>
</reference>
<feature type="compositionally biased region" description="Basic and acidic residues" evidence="1">
    <location>
        <begin position="10"/>
        <end position="19"/>
    </location>
</feature>
<dbReference type="AlphaFoldDB" id="D3LCM8"/>
<feature type="region of interest" description="Disordered" evidence="1">
    <location>
        <begin position="1"/>
        <end position="72"/>
    </location>
</feature>